<reference evidence="4 5" key="1">
    <citation type="submission" date="2019-07" db="EMBL/GenBank/DDBJ databases">
        <title>Whole genome shotgun sequence of Oceanithermus desulfurans NBRC 100063.</title>
        <authorList>
            <person name="Hosoyama A."/>
            <person name="Uohara A."/>
            <person name="Ohji S."/>
            <person name="Ichikawa N."/>
        </authorList>
    </citation>
    <scope>NUCLEOTIDE SEQUENCE [LARGE SCALE GENOMIC DNA]</scope>
    <source>
        <strain evidence="4 5">NBRC 100063</strain>
    </source>
</reference>
<dbReference type="RefSeq" id="WP_147145979.1">
    <property type="nucleotide sequence ID" value="NZ_BJXN01000004.1"/>
</dbReference>
<name>A0A511RI25_9DEIN</name>
<feature type="signal peptide" evidence="2">
    <location>
        <begin position="1"/>
        <end position="19"/>
    </location>
</feature>
<comment type="caution">
    <text evidence="4">The sequence shown here is derived from an EMBL/GenBank/DDBJ whole genome shotgun (WGS) entry which is preliminary data.</text>
</comment>
<evidence type="ECO:0000256" key="2">
    <source>
        <dbReference type="SAM" id="SignalP"/>
    </source>
</evidence>
<evidence type="ECO:0000313" key="4">
    <source>
        <dbReference type="EMBL" id="GEM89299.1"/>
    </source>
</evidence>
<dbReference type="PANTHER" id="PTHR30404:SF0">
    <property type="entry name" value="N-ACETYLMURAMOYL-L-ALANINE AMIDASE AMIC"/>
    <property type="match status" value="1"/>
</dbReference>
<dbReference type="Pfam" id="PF01520">
    <property type="entry name" value="Amidase_3"/>
    <property type="match status" value="1"/>
</dbReference>
<protein>
    <recommendedName>
        <fullName evidence="3">MurNAc-LAA domain-containing protein</fullName>
    </recommendedName>
</protein>
<sequence length="440" mass="47374">MVLKRLALALALLLNAAFAQSEKPLLAGGTLLTAVYPGDFGVSYVEAQPFARALGLLYWQGQGQLILGLGPRRLRYVATPVPASKTALKKLVTAEQPPALRDGDRVLIPLRATSRALGALYSGSETSLRVLLPEASLRGLSHRVENGRDVLVLRLDRDLNAAPAGAGSWWLLGLRAEEQVREVQGLYLSRIRFEPGPYGARLVLEGSEGWPVEVAYFPSEVRLYVGPPAQPATDRRPLVVLDPGHGGGDDGVRYGNLAEKTIVLKVAREAAQRLRRLGYRVVLTRDGDENPSVYTRAQWAAKADVFISLHVAGSPAVPPGPVLYRYAGSRPDVPVFVARARTLLDRGGFQPVLRRFARSSGEVAALSDAVEEAFGRIGLSARRAETPLYLLEHAPGAALLVELGSLTDANDRARLGNAAQQSAYAQVIVRAVARFLGGQP</sequence>
<evidence type="ECO:0000256" key="1">
    <source>
        <dbReference type="ARBA" id="ARBA00022801"/>
    </source>
</evidence>
<gene>
    <name evidence="4" type="ORF">ODE01S_07330</name>
</gene>
<dbReference type="PANTHER" id="PTHR30404">
    <property type="entry name" value="N-ACETYLMURAMOYL-L-ALANINE AMIDASE"/>
    <property type="match status" value="1"/>
</dbReference>
<accession>A0A511RI25</accession>
<dbReference type="SUPFAM" id="SSF53187">
    <property type="entry name" value="Zn-dependent exopeptidases"/>
    <property type="match status" value="1"/>
</dbReference>
<feature type="domain" description="MurNAc-LAA" evidence="3">
    <location>
        <begin position="297"/>
        <end position="433"/>
    </location>
</feature>
<organism evidence="4 5">
    <name type="scientific">Oceanithermus desulfurans NBRC 100063</name>
    <dbReference type="NCBI Taxonomy" id="1227550"/>
    <lineage>
        <taxon>Bacteria</taxon>
        <taxon>Thermotogati</taxon>
        <taxon>Deinococcota</taxon>
        <taxon>Deinococci</taxon>
        <taxon>Thermales</taxon>
        <taxon>Thermaceae</taxon>
        <taxon>Oceanithermus</taxon>
    </lineage>
</organism>
<dbReference type="InterPro" id="IPR050695">
    <property type="entry name" value="N-acetylmuramoyl_amidase_3"/>
</dbReference>
<dbReference type="GO" id="GO:0009253">
    <property type="term" value="P:peptidoglycan catabolic process"/>
    <property type="evidence" value="ECO:0007669"/>
    <property type="project" value="InterPro"/>
</dbReference>
<keyword evidence="1" id="KW-0378">Hydrolase</keyword>
<keyword evidence="2" id="KW-0732">Signal</keyword>
<dbReference type="Proteomes" id="UP000321827">
    <property type="component" value="Unassembled WGS sequence"/>
</dbReference>
<dbReference type="OrthoDB" id="25004at2"/>
<dbReference type="AlphaFoldDB" id="A0A511RI25"/>
<evidence type="ECO:0000313" key="5">
    <source>
        <dbReference type="Proteomes" id="UP000321827"/>
    </source>
</evidence>
<dbReference type="SMART" id="SM00646">
    <property type="entry name" value="Ami_3"/>
    <property type="match status" value="1"/>
</dbReference>
<evidence type="ECO:0000259" key="3">
    <source>
        <dbReference type="SMART" id="SM00646"/>
    </source>
</evidence>
<feature type="chain" id="PRO_5022004022" description="MurNAc-LAA domain-containing protein" evidence="2">
    <location>
        <begin position="20"/>
        <end position="440"/>
    </location>
</feature>
<dbReference type="CDD" id="cd02696">
    <property type="entry name" value="MurNAc-LAA"/>
    <property type="match status" value="1"/>
</dbReference>
<dbReference type="GO" id="GO:0008745">
    <property type="term" value="F:N-acetylmuramoyl-L-alanine amidase activity"/>
    <property type="evidence" value="ECO:0007669"/>
    <property type="project" value="InterPro"/>
</dbReference>
<dbReference type="GO" id="GO:0030288">
    <property type="term" value="C:outer membrane-bounded periplasmic space"/>
    <property type="evidence" value="ECO:0007669"/>
    <property type="project" value="TreeGrafter"/>
</dbReference>
<dbReference type="EMBL" id="BJXN01000004">
    <property type="protein sequence ID" value="GEM89299.1"/>
    <property type="molecule type" value="Genomic_DNA"/>
</dbReference>
<dbReference type="Gene3D" id="3.40.630.40">
    <property type="entry name" value="Zn-dependent exopeptidases"/>
    <property type="match status" value="1"/>
</dbReference>
<dbReference type="InterPro" id="IPR002508">
    <property type="entry name" value="MurNAc-LAA_cat"/>
</dbReference>
<proteinExistence type="predicted"/>